<dbReference type="GO" id="GO:0000155">
    <property type="term" value="F:phosphorelay sensor kinase activity"/>
    <property type="evidence" value="ECO:0007669"/>
    <property type="project" value="InterPro"/>
</dbReference>
<dbReference type="GO" id="GO:1902201">
    <property type="term" value="P:negative regulation of bacterial-type flagellum-dependent cell motility"/>
    <property type="evidence" value="ECO:0007669"/>
    <property type="project" value="TreeGrafter"/>
</dbReference>
<accession>A0A841YG75</accession>
<evidence type="ECO:0000259" key="7">
    <source>
        <dbReference type="PROSITE" id="PS50887"/>
    </source>
</evidence>
<dbReference type="NCBIfam" id="TIGR00254">
    <property type="entry name" value="GGDEF"/>
    <property type="match status" value="1"/>
</dbReference>
<keyword evidence="2" id="KW-1003">Cell membrane</keyword>
<protein>
    <submittedName>
        <fullName evidence="8">Diguanylate cyclase</fullName>
    </submittedName>
</protein>
<dbReference type="CDD" id="cd01949">
    <property type="entry name" value="GGDEF"/>
    <property type="match status" value="1"/>
</dbReference>
<organism evidence="8 9">
    <name type="scientific">Listeria fleischmannii</name>
    <dbReference type="NCBI Taxonomy" id="1069827"/>
    <lineage>
        <taxon>Bacteria</taxon>
        <taxon>Bacillati</taxon>
        <taxon>Bacillota</taxon>
        <taxon>Bacilli</taxon>
        <taxon>Bacillales</taxon>
        <taxon>Listeriaceae</taxon>
        <taxon>Listeria</taxon>
    </lineage>
</organism>
<dbReference type="InterPro" id="IPR043128">
    <property type="entry name" value="Rev_trsase/Diguanyl_cyclase"/>
</dbReference>
<dbReference type="InterPro" id="IPR011620">
    <property type="entry name" value="Sig_transdc_His_kinase_LytS_TM"/>
</dbReference>
<dbReference type="Gene3D" id="3.30.70.270">
    <property type="match status" value="1"/>
</dbReference>
<dbReference type="PANTHER" id="PTHR45138:SF9">
    <property type="entry name" value="DIGUANYLATE CYCLASE DGCM-RELATED"/>
    <property type="match status" value="1"/>
</dbReference>
<dbReference type="SUPFAM" id="SSF55073">
    <property type="entry name" value="Nucleotide cyclase"/>
    <property type="match status" value="1"/>
</dbReference>
<feature type="transmembrane region" description="Helical" evidence="6">
    <location>
        <begin position="7"/>
        <end position="29"/>
    </location>
</feature>
<dbReference type="FunFam" id="3.30.70.270:FF:000001">
    <property type="entry name" value="Diguanylate cyclase domain protein"/>
    <property type="match status" value="1"/>
</dbReference>
<comment type="caution">
    <text evidence="8">The sequence shown here is derived from an EMBL/GenBank/DDBJ whole genome shotgun (WGS) entry which is preliminary data.</text>
</comment>
<dbReference type="GO" id="GO:0052621">
    <property type="term" value="F:diguanylate cyclase activity"/>
    <property type="evidence" value="ECO:0007669"/>
    <property type="project" value="TreeGrafter"/>
</dbReference>
<keyword evidence="4 6" id="KW-1133">Transmembrane helix</keyword>
<feature type="transmembrane region" description="Helical" evidence="6">
    <location>
        <begin position="69"/>
        <end position="97"/>
    </location>
</feature>
<evidence type="ECO:0000256" key="5">
    <source>
        <dbReference type="ARBA" id="ARBA00023136"/>
    </source>
</evidence>
<dbReference type="RefSeq" id="WP_007547528.1">
    <property type="nucleotide sequence ID" value="NZ_JAARPY010000008.1"/>
</dbReference>
<evidence type="ECO:0000313" key="8">
    <source>
        <dbReference type="EMBL" id="MBC1399067.1"/>
    </source>
</evidence>
<dbReference type="GO" id="GO:0043709">
    <property type="term" value="P:cell adhesion involved in single-species biofilm formation"/>
    <property type="evidence" value="ECO:0007669"/>
    <property type="project" value="TreeGrafter"/>
</dbReference>
<evidence type="ECO:0000313" key="9">
    <source>
        <dbReference type="Proteomes" id="UP000571128"/>
    </source>
</evidence>
<dbReference type="AlphaFoldDB" id="A0A841YG75"/>
<dbReference type="PROSITE" id="PS50887">
    <property type="entry name" value="GGDEF"/>
    <property type="match status" value="1"/>
</dbReference>
<dbReference type="EMBL" id="JAARPY010000008">
    <property type="protein sequence ID" value="MBC1399067.1"/>
    <property type="molecule type" value="Genomic_DNA"/>
</dbReference>
<evidence type="ECO:0000256" key="2">
    <source>
        <dbReference type="ARBA" id="ARBA00022475"/>
    </source>
</evidence>
<dbReference type="InterPro" id="IPR029787">
    <property type="entry name" value="Nucleotide_cyclase"/>
</dbReference>
<dbReference type="GO" id="GO:0071555">
    <property type="term" value="P:cell wall organization"/>
    <property type="evidence" value="ECO:0007669"/>
    <property type="project" value="InterPro"/>
</dbReference>
<feature type="transmembrane region" description="Helical" evidence="6">
    <location>
        <begin position="35"/>
        <end position="57"/>
    </location>
</feature>
<dbReference type="SMART" id="SM00267">
    <property type="entry name" value="GGDEF"/>
    <property type="match status" value="1"/>
</dbReference>
<keyword evidence="5 6" id="KW-0472">Membrane</keyword>
<name>A0A841YG75_9LIST</name>
<keyword evidence="3 6" id="KW-0812">Transmembrane</keyword>
<dbReference type="Pfam" id="PF00990">
    <property type="entry name" value="GGDEF"/>
    <property type="match status" value="1"/>
</dbReference>
<dbReference type="InterPro" id="IPR050469">
    <property type="entry name" value="Diguanylate_Cyclase"/>
</dbReference>
<evidence type="ECO:0000256" key="6">
    <source>
        <dbReference type="SAM" id="Phobius"/>
    </source>
</evidence>
<dbReference type="GO" id="GO:0005886">
    <property type="term" value="C:plasma membrane"/>
    <property type="evidence" value="ECO:0007669"/>
    <property type="project" value="UniProtKB-SubCell"/>
</dbReference>
<comment type="subcellular location">
    <subcellularLocation>
        <location evidence="1">Cell membrane</location>
        <topology evidence="1">Multi-pass membrane protein</topology>
    </subcellularLocation>
</comment>
<evidence type="ECO:0000256" key="3">
    <source>
        <dbReference type="ARBA" id="ARBA00022692"/>
    </source>
</evidence>
<proteinExistence type="predicted"/>
<feature type="transmembrane region" description="Helical" evidence="6">
    <location>
        <begin position="103"/>
        <end position="124"/>
    </location>
</feature>
<dbReference type="InterPro" id="IPR000160">
    <property type="entry name" value="GGDEF_dom"/>
</dbReference>
<reference evidence="8 9" key="1">
    <citation type="submission" date="2020-03" db="EMBL/GenBank/DDBJ databases">
        <title>Soil Listeria distribution.</title>
        <authorList>
            <person name="Liao J."/>
            <person name="Wiedmann M."/>
        </authorList>
    </citation>
    <scope>NUCLEOTIDE SEQUENCE [LARGE SCALE GENOMIC DNA]</scope>
    <source>
        <strain evidence="8 9">FSL L7-1645</strain>
    </source>
</reference>
<feature type="domain" description="GGDEF" evidence="7">
    <location>
        <begin position="227"/>
        <end position="358"/>
    </location>
</feature>
<gene>
    <name evidence="8" type="ORF">HB844_09325</name>
</gene>
<dbReference type="Proteomes" id="UP000571128">
    <property type="component" value="Unassembled WGS sequence"/>
</dbReference>
<evidence type="ECO:0000256" key="1">
    <source>
        <dbReference type="ARBA" id="ARBA00004651"/>
    </source>
</evidence>
<feature type="transmembrane region" description="Helical" evidence="6">
    <location>
        <begin position="136"/>
        <end position="154"/>
    </location>
</feature>
<sequence>MNLLMTFGANIFIASAGTYFIFKMIPYQINPKLLLWRKTVIILLILIINFLLMNFAFELPDGVRLDLRYVSIILIAVLASPLFTISTAALIGLARFLLGNVAVSLQAFLFIMVLAIFASFWTYIRKNKVHESRLIFELYIISVVVNLINMSLFYGFHFKLVVLAIIWMFFNGLSLLLLYGVLYDMRHTRHLYIIETERAFTDALTNLSNRRAFDQHIRLLSKDVTVKKLSALMLDIDFFKSVNDTYGHPVGDKVLQSCASIIQEHCFEKGHAYRLGGEEFCVLGINFDQDAAFELAEKIRLAIQHTPIPIDAHQKISITISIGVATAYLSTDFEYIHHFADKALYEAKNNGRNQTILL</sequence>
<evidence type="ECO:0000256" key="4">
    <source>
        <dbReference type="ARBA" id="ARBA00022989"/>
    </source>
</evidence>
<dbReference type="PANTHER" id="PTHR45138">
    <property type="entry name" value="REGULATORY COMPONENTS OF SENSORY TRANSDUCTION SYSTEM"/>
    <property type="match status" value="1"/>
</dbReference>
<feature type="transmembrane region" description="Helical" evidence="6">
    <location>
        <begin position="160"/>
        <end position="182"/>
    </location>
</feature>
<dbReference type="Pfam" id="PF07694">
    <property type="entry name" value="5TM-5TMR_LYT"/>
    <property type="match status" value="1"/>
</dbReference>